<protein>
    <submittedName>
        <fullName evidence="3">Alpha-L-glutamate ligase</fullName>
    </submittedName>
</protein>
<dbReference type="Proteomes" id="UP000095705">
    <property type="component" value="Unassembled WGS sequence"/>
</dbReference>
<dbReference type="SUPFAM" id="SSF56059">
    <property type="entry name" value="Glutathione synthetase ATP-binding domain-like"/>
    <property type="match status" value="1"/>
</dbReference>
<evidence type="ECO:0000259" key="2">
    <source>
        <dbReference type="PROSITE" id="PS50975"/>
    </source>
</evidence>
<keyword evidence="3" id="KW-0436">Ligase</keyword>
<dbReference type="GO" id="GO:0009432">
    <property type="term" value="P:SOS response"/>
    <property type="evidence" value="ECO:0007669"/>
    <property type="project" value="TreeGrafter"/>
</dbReference>
<dbReference type="PANTHER" id="PTHR21621">
    <property type="entry name" value="RIBOSOMAL PROTEIN S6 MODIFICATION PROTEIN"/>
    <property type="match status" value="1"/>
</dbReference>
<gene>
    <name evidence="3" type="ORF">BGK67_04135</name>
</gene>
<evidence type="ECO:0000313" key="4">
    <source>
        <dbReference type="Proteomes" id="UP000095705"/>
    </source>
</evidence>
<dbReference type="GO" id="GO:0046872">
    <property type="term" value="F:metal ion binding"/>
    <property type="evidence" value="ECO:0007669"/>
    <property type="project" value="InterPro"/>
</dbReference>
<dbReference type="InterPro" id="IPR011761">
    <property type="entry name" value="ATP-grasp"/>
</dbReference>
<organism evidence="3 4">
    <name type="scientific">Streptomyces subrutilus</name>
    <dbReference type="NCBI Taxonomy" id="36818"/>
    <lineage>
        <taxon>Bacteria</taxon>
        <taxon>Bacillati</taxon>
        <taxon>Actinomycetota</taxon>
        <taxon>Actinomycetes</taxon>
        <taxon>Kitasatosporales</taxon>
        <taxon>Streptomycetaceae</taxon>
        <taxon>Streptomyces</taxon>
    </lineage>
</organism>
<sequence>MRIGLITPEPGHPLLAATAALLAPAHVVEALDPASAGGVPGPVADVYLLKSRTPRALELARHLTERGAPVVNTAAATALCQDRTAMAELALRAGLPFAATRTVGSLSAWAAAGGPLPSPLVVKSRRSRRGDLVARVDDGAGLRELAARWPGEPVVMQDFTPNSGWDHKLWAIGDRLFAAVRRSELSAGGRGPNLPKAPSELPAGWADLVRATGEAFALDVYGVDIIDAGGGEPLIVDVNAFPGFRGQVGAPEALAALALHRAAGSGRGGSGSAGSGSVAAL</sequence>
<dbReference type="GO" id="GO:0005524">
    <property type="term" value="F:ATP binding"/>
    <property type="evidence" value="ECO:0007669"/>
    <property type="project" value="UniProtKB-UniRule"/>
</dbReference>
<dbReference type="RefSeq" id="WP_069918791.1">
    <property type="nucleotide sequence ID" value="NZ_MEHK01000001.1"/>
</dbReference>
<comment type="caution">
    <text evidence="3">The sequence shown here is derived from an EMBL/GenBank/DDBJ whole genome shotgun (WGS) entry which is preliminary data.</text>
</comment>
<reference evidence="3 4" key="1">
    <citation type="submission" date="2016-08" db="EMBL/GenBank/DDBJ databases">
        <title>The complete genome of Streptomyces subrutilus 10-1-1.</title>
        <authorList>
            <person name="Chen X."/>
        </authorList>
    </citation>
    <scope>NUCLEOTIDE SEQUENCE [LARGE SCALE GENOMIC DNA]</scope>
    <source>
        <strain evidence="3 4">10-1-1</strain>
    </source>
</reference>
<dbReference type="EMBL" id="MEHK01000001">
    <property type="protein sequence ID" value="OEJ30645.1"/>
    <property type="molecule type" value="Genomic_DNA"/>
</dbReference>
<dbReference type="PROSITE" id="PS50975">
    <property type="entry name" value="ATP_GRASP"/>
    <property type="match status" value="1"/>
</dbReference>
<dbReference type="GO" id="GO:0018169">
    <property type="term" value="F:ribosomal S6-glutamic acid ligase activity"/>
    <property type="evidence" value="ECO:0007669"/>
    <property type="project" value="TreeGrafter"/>
</dbReference>
<accession>A0A1E5PM85</accession>
<evidence type="ECO:0000313" key="3">
    <source>
        <dbReference type="EMBL" id="OEJ30645.1"/>
    </source>
</evidence>
<keyword evidence="4" id="KW-1185">Reference proteome</keyword>
<dbReference type="AlphaFoldDB" id="A0A1E5PM85"/>
<dbReference type="GO" id="GO:0005737">
    <property type="term" value="C:cytoplasm"/>
    <property type="evidence" value="ECO:0007669"/>
    <property type="project" value="TreeGrafter"/>
</dbReference>
<proteinExistence type="predicted"/>
<dbReference type="Gene3D" id="3.30.470.20">
    <property type="entry name" value="ATP-grasp fold, B domain"/>
    <property type="match status" value="1"/>
</dbReference>
<keyword evidence="1" id="KW-0067">ATP-binding</keyword>
<dbReference type="STRING" id="36818.BGK67_04135"/>
<dbReference type="PANTHER" id="PTHR21621:SF0">
    <property type="entry name" value="BETA-CITRYLGLUTAMATE SYNTHASE B-RELATED"/>
    <property type="match status" value="1"/>
</dbReference>
<feature type="domain" description="ATP-grasp" evidence="2">
    <location>
        <begin position="87"/>
        <end position="268"/>
    </location>
</feature>
<name>A0A1E5PM85_9ACTN</name>
<keyword evidence="1" id="KW-0547">Nucleotide-binding</keyword>
<dbReference type="OrthoDB" id="4329754at2"/>
<evidence type="ECO:0000256" key="1">
    <source>
        <dbReference type="PROSITE-ProRule" id="PRU00409"/>
    </source>
</evidence>